<dbReference type="STRING" id="10195.A0A3M7RIZ2"/>
<dbReference type="Pfam" id="PF15296">
    <property type="entry name" value="Codanin-1_C"/>
    <property type="match status" value="1"/>
</dbReference>
<protein>
    <submittedName>
        <fullName evidence="3">Codanin-1 isoform X2</fullName>
    </submittedName>
</protein>
<feature type="non-terminal residue" evidence="3">
    <location>
        <position position="833"/>
    </location>
</feature>
<gene>
    <name evidence="3" type="ORF">BpHYR1_015651</name>
</gene>
<dbReference type="OrthoDB" id="20982at2759"/>
<keyword evidence="4" id="KW-1185">Reference proteome</keyword>
<dbReference type="AlphaFoldDB" id="A0A3M7RIZ2"/>
<accession>A0A3M7RIZ2</accession>
<evidence type="ECO:0000313" key="4">
    <source>
        <dbReference type="Proteomes" id="UP000276133"/>
    </source>
</evidence>
<evidence type="ECO:0000313" key="3">
    <source>
        <dbReference type="EMBL" id="RNA23367.1"/>
    </source>
</evidence>
<sequence>MKSFAELFDRRSPIFENEFNKEEIKQKSKLFFFDLKVVPFNTDTNSRINFPAKKNLISCKNQRDAFYDILWNWEKNHCLENWNFSDYYGEKIRNLVSFKDNLSCFFEFVRLFLDQLVLMCKDDKMLINNEIEEKNETIKGLNDPMKIKKLNARMSTPDPHYGPNPAPKFIGYQEFFKEFIDISGSPKFHQCLKDCIANEIEIIHRDFPDFEYKNENSLEKDMLEDTLLKLRILGKFFGYLAFYSYQYPVPNCFMKDFASIRNNQSMPINLHAYLEKALVKKHLILTVPFVVEFLSMMDENAFLIESIQQTFNLLIMIYNSEFLLIKSSNFTIDKLLLLFKIAWLLQLKKIPMHQIKIKENFHEDDKKVGVDNFSFVTPLLLHFCCPYLDELQKLLTRFSTGVKRAAQKIKDASHLFSLELVRDQPNTKLDSKEIQMKLMNQFLSTHSSHKKLVDFISESVFVSFIKLFRQNDLKRIIDELNNELITIENEKQSDLIEYENTMQKLSKSFAKKTSTECIQSGKKFLQSKIEILISKHLENASSQQVISISSQIALFKSMEKLNQWVDCNLTDKIFYEEIKLKKIKKKIELCSEKLISNIEIPLIDDDSINFSIESMMPSEIFNITKFIQKKLINKEMSFFEIQTEISSLLEKILDFNLKNIYENKLIKSVKFYLAQVSFEIILLLMKNYSNDLIDKKVIECYINIEKCLDKSAYKLVLEWIDNPRNLYMIKKNPSSKIKINLNFFINHLMECLSLNESNLHQIIVNKSSYKQFYSNTLFQKIIHPYNVLGCFNSSEIRKRQSLIQKVILIDFNYLVKIKDCLTKKNKLNPKFEL</sequence>
<proteinExistence type="predicted"/>
<reference evidence="3 4" key="1">
    <citation type="journal article" date="2018" name="Sci. Rep.">
        <title>Genomic signatures of local adaptation to the degree of environmental predictability in rotifers.</title>
        <authorList>
            <person name="Franch-Gras L."/>
            <person name="Hahn C."/>
            <person name="Garcia-Roger E.M."/>
            <person name="Carmona M.J."/>
            <person name="Serra M."/>
            <person name="Gomez A."/>
        </authorList>
    </citation>
    <scope>NUCLEOTIDE SEQUENCE [LARGE SCALE GENOMIC DNA]</scope>
    <source>
        <strain evidence="3">HYR1</strain>
    </source>
</reference>
<evidence type="ECO:0000256" key="1">
    <source>
        <dbReference type="SAM" id="Coils"/>
    </source>
</evidence>
<keyword evidence="1" id="KW-0175">Coiled coil</keyword>
<dbReference type="Proteomes" id="UP000276133">
    <property type="component" value="Unassembled WGS sequence"/>
</dbReference>
<feature type="coiled-coil region" evidence="1">
    <location>
        <begin position="470"/>
        <end position="497"/>
    </location>
</feature>
<dbReference type="EMBL" id="REGN01003299">
    <property type="protein sequence ID" value="RNA23367.1"/>
    <property type="molecule type" value="Genomic_DNA"/>
</dbReference>
<feature type="domain" description="Codanin-1 C-terminal" evidence="2">
    <location>
        <begin position="371"/>
        <end position="480"/>
    </location>
</feature>
<dbReference type="InterPro" id="IPR040031">
    <property type="entry name" value="Codanin-1"/>
</dbReference>
<evidence type="ECO:0000259" key="2">
    <source>
        <dbReference type="Pfam" id="PF15296"/>
    </source>
</evidence>
<dbReference type="InterPro" id="IPR028171">
    <property type="entry name" value="Codanin-1_C"/>
</dbReference>
<dbReference type="PANTHER" id="PTHR28678:SF1">
    <property type="entry name" value="CODANIN-1"/>
    <property type="match status" value="1"/>
</dbReference>
<name>A0A3M7RIZ2_BRAPC</name>
<comment type="caution">
    <text evidence="3">The sequence shown here is derived from an EMBL/GenBank/DDBJ whole genome shotgun (WGS) entry which is preliminary data.</text>
</comment>
<organism evidence="3 4">
    <name type="scientific">Brachionus plicatilis</name>
    <name type="common">Marine rotifer</name>
    <name type="synonym">Brachionus muelleri</name>
    <dbReference type="NCBI Taxonomy" id="10195"/>
    <lineage>
        <taxon>Eukaryota</taxon>
        <taxon>Metazoa</taxon>
        <taxon>Spiralia</taxon>
        <taxon>Gnathifera</taxon>
        <taxon>Rotifera</taxon>
        <taxon>Eurotatoria</taxon>
        <taxon>Monogononta</taxon>
        <taxon>Pseudotrocha</taxon>
        <taxon>Ploima</taxon>
        <taxon>Brachionidae</taxon>
        <taxon>Brachionus</taxon>
    </lineage>
</organism>
<dbReference type="PANTHER" id="PTHR28678">
    <property type="entry name" value="CODANIN-1"/>
    <property type="match status" value="1"/>
</dbReference>
<dbReference type="GO" id="GO:0005634">
    <property type="term" value="C:nucleus"/>
    <property type="evidence" value="ECO:0007669"/>
    <property type="project" value="TreeGrafter"/>
</dbReference>
<dbReference type="GO" id="GO:0006325">
    <property type="term" value="P:chromatin organization"/>
    <property type="evidence" value="ECO:0007669"/>
    <property type="project" value="TreeGrafter"/>
</dbReference>